<keyword evidence="4" id="KW-1185">Reference proteome</keyword>
<dbReference type="PANTHER" id="PTHR23075">
    <property type="entry name" value="PUTATIVE ATP-ASE"/>
    <property type="match status" value="1"/>
</dbReference>
<evidence type="ECO:0000313" key="4">
    <source>
        <dbReference type="Proteomes" id="UP000596742"/>
    </source>
</evidence>
<reference evidence="3" key="1">
    <citation type="submission" date="2018-11" db="EMBL/GenBank/DDBJ databases">
        <authorList>
            <person name="Alioto T."/>
            <person name="Alioto T."/>
        </authorList>
    </citation>
    <scope>NUCLEOTIDE SEQUENCE</scope>
</reference>
<dbReference type="GO" id="GO:0008270">
    <property type="term" value="F:zinc ion binding"/>
    <property type="evidence" value="ECO:0007669"/>
    <property type="project" value="TreeGrafter"/>
</dbReference>
<name>A0A8B6FXI6_MYTGA</name>
<dbReference type="GO" id="GO:0007005">
    <property type="term" value="P:mitochondrion organization"/>
    <property type="evidence" value="ECO:0007669"/>
    <property type="project" value="TreeGrafter"/>
</dbReference>
<dbReference type="Gene3D" id="3.40.50.300">
    <property type="entry name" value="P-loop containing nucleotide triphosphate hydrolases"/>
    <property type="match status" value="1"/>
</dbReference>
<dbReference type="InterPro" id="IPR027417">
    <property type="entry name" value="P-loop_NTPase"/>
</dbReference>
<dbReference type="AlphaFoldDB" id="A0A8B6FXI6"/>
<keyword evidence="1" id="KW-0175">Coiled coil</keyword>
<evidence type="ECO:0000259" key="2">
    <source>
        <dbReference type="Pfam" id="PF00004"/>
    </source>
</evidence>
<dbReference type="EMBL" id="UYJE01007468">
    <property type="protein sequence ID" value="VDI55171.1"/>
    <property type="molecule type" value="Genomic_DNA"/>
</dbReference>
<proteinExistence type="predicted"/>
<dbReference type="InterPro" id="IPR003959">
    <property type="entry name" value="ATPase_AAA_core"/>
</dbReference>
<feature type="domain" description="ATPase AAA-type core" evidence="2">
    <location>
        <begin position="8"/>
        <end position="104"/>
    </location>
</feature>
<dbReference type="Proteomes" id="UP000596742">
    <property type="component" value="Unassembled WGS sequence"/>
</dbReference>
<protein>
    <submittedName>
        <fullName evidence="3">ATPase family AAA domain-containing protein 3A/B</fullName>
    </submittedName>
</protein>
<dbReference type="PANTHER" id="PTHR23075:SF0">
    <property type="entry name" value="ATPASE FAMILY AAA DOMAIN-CONTAINING PROTEIN 3"/>
    <property type="match status" value="1"/>
</dbReference>
<dbReference type="OrthoDB" id="199596at2759"/>
<dbReference type="Pfam" id="PF00004">
    <property type="entry name" value="AAA"/>
    <property type="match status" value="1"/>
</dbReference>
<dbReference type="SUPFAM" id="SSF52540">
    <property type="entry name" value="P-loop containing nucleoside triphosphate hydrolases"/>
    <property type="match status" value="1"/>
</dbReference>
<dbReference type="GO" id="GO:0016887">
    <property type="term" value="F:ATP hydrolysis activity"/>
    <property type="evidence" value="ECO:0007669"/>
    <property type="project" value="InterPro"/>
</dbReference>
<evidence type="ECO:0000256" key="1">
    <source>
        <dbReference type="ARBA" id="ARBA00023054"/>
    </source>
</evidence>
<organism evidence="3 4">
    <name type="scientific">Mytilus galloprovincialis</name>
    <name type="common">Mediterranean mussel</name>
    <dbReference type="NCBI Taxonomy" id="29158"/>
    <lineage>
        <taxon>Eukaryota</taxon>
        <taxon>Metazoa</taxon>
        <taxon>Spiralia</taxon>
        <taxon>Lophotrochozoa</taxon>
        <taxon>Mollusca</taxon>
        <taxon>Bivalvia</taxon>
        <taxon>Autobranchia</taxon>
        <taxon>Pteriomorphia</taxon>
        <taxon>Mytilida</taxon>
        <taxon>Mytiloidea</taxon>
        <taxon>Mytilidae</taxon>
        <taxon>Mytilinae</taxon>
        <taxon>Mytilus</taxon>
    </lineage>
</organism>
<gene>
    <name evidence="3" type="ORF">MGAL_10B010588</name>
</gene>
<dbReference type="GO" id="GO:0005739">
    <property type="term" value="C:mitochondrion"/>
    <property type="evidence" value="ECO:0007669"/>
    <property type="project" value="TreeGrafter"/>
</dbReference>
<dbReference type="GO" id="GO:0005524">
    <property type="term" value="F:ATP binding"/>
    <property type="evidence" value="ECO:0007669"/>
    <property type="project" value="InterPro"/>
</dbReference>
<comment type="caution">
    <text evidence="3">The sequence shown here is derived from an EMBL/GenBank/DDBJ whole genome shotgun (WGS) entry which is preliminary data.</text>
</comment>
<accession>A0A8B6FXI6</accession>
<evidence type="ECO:0000313" key="3">
    <source>
        <dbReference type="EMBL" id="VDI55171.1"/>
    </source>
</evidence>
<sequence length="258" mass="28768">MDYAIMTGGDVAPMGKEGVTAMHKVFDWANTSRNGVLLFVDEADAFLRKRSKEMISEDLRATLNAFLYRTGEQSNKFMLVLASNQPEQFDWAINDRLDEMVEFDVPTLEERERLVRQYFDMFVLKPAAEGKRRLKVAEFDYSAKCAEIAAIAEGLSGREISKLGVAWQVSIDIAAIAEGLSGREISKLGVAWQAAAYASDDGILTEKMIDERVQDTIKQHAKKVTWHEDQDSKAKEHLGSAYASIKDASVTPAPTKHS</sequence>